<protein>
    <recommendedName>
        <fullName evidence="8">VTT domain-containing protein</fullName>
    </recommendedName>
</protein>
<feature type="compositionally biased region" description="Basic and acidic residues" evidence="6">
    <location>
        <begin position="185"/>
        <end position="195"/>
    </location>
</feature>
<dbReference type="EMBL" id="KZ819636">
    <property type="protein sequence ID" value="PWN91017.1"/>
    <property type="molecule type" value="Genomic_DNA"/>
</dbReference>
<feature type="compositionally biased region" description="Pro residues" evidence="6">
    <location>
        <begin position="964"/>
        <end position="977"/>
    </location>
</feature>
<feature type="compositionally biased region" description="Low complexity" evidence="6">
    <location>
        <begin position="574"/>
        <end position="591"/>
    </location>
</feature>
<evidence type="ECO:0000256" key="1">
    <source>
        <dbReference type="ARBA" id="ARBA00004141"/>
    </source>
</evidence>
<feature type="region of interest" description="Disordered" evidence="6">
    <location>
        <begin position="828"/>
        <end position="858"/>
    </location>
</feature>
<dbReference type="STRING" id="215250.A0A316YNR2"/>
<feature type="transmembrane region" description="Helical" evidence="7">
    <location>
        <begin position="487"/>
        <end position="503"/>
    </location>
</feature>
<dbReference type="AlphaFoldDB" id="A0A316YNR2"/>
<gene>
    <name evidence="9" type="ORF">FA10DRAFT_267437</name>
</gene>
<name>A0A316YNR2_9BASI</name>
<comment type="subcellular location">
    <subcellularLocation>
        <location evidence="1">Membrane</location>
        <topology evidence="1">Multi-pass membrane protein</topology>
    </subcellularLocation>
</comment>
<dbReference type="OrthoDB" id="3364966at2759"/>
<feature type="compositionally biased region" description="Low complexity" evidence="6">
    <location>
        <begin position="37"/>
        <end position="52"/>
    </location>
</feature>
<feature type="compositionally biased region" description="Low complexity" evidence="6">
    <location>
        <begin position="601"/>
        <end position="623"/>
    </location>
</feature>
<keyword evidence="10" id="KW-1185">Reference proteome</keyword>
<accession>A0A316YNR2</accession>
<feature type="region of interest" description="Disordered" evidence="6">
    <location>
        <begin position="928"/>
        <end position="997"/>
    </location>
</feature>
<feature type="region of interest" description="Disordered" evidence="6">
    <location>
        <begin position="1"/>
        <end position="200"/>
    </location>
</feature>
<evidence type="ECO:0000256" key="2">
    <source>
        <dbReference type="ARBA" id="ARBA00022692"/>
    </source>
</evidence>
<proteinExistence type="predicted"/>
<evidence type="ECO:0000256" key="6">
    <source>
        <dbReference type="SAM" id="MobiDB-lite"/>
    </source>
</evidence>
<evidence type="ECO:0000256" key="3">
    <source>
        <dbReference type="ARBA" id="ARBA00022729"/>
    </source>
</evidence>
<keyword evidence="5 7" id="KW-0472">Membrane</keyword>
<reference evidence="9 10" key="1">
    <citation type="journal article" date="2018" name="Mol. Biol. Evol.">
        <title>Broad Genomic Sampling Reveals a Smut Pathogenic Ancestry of the Fungal Clade Ustilaginomycotina.</title>
        <authorList>
            <person name="Kijpornyongpan T."/>
            <person name="Mondo S.J."/>
            <person name="Barry K."/>
            <person name="Sandor L."/>
            <person name="Lee J."/>
            <person name="Lipzen A."/>
            <person name="Pangilinan J."/>
            <person name="LaButti K."/>
            <person name="Hainaut M."/>
            <person name="Henrissat B."/>
            <person name="Grigoriev I.V."/>
            <person name="Spatafora J.W."/>
            <person name="Aime M.C."/>
        </authorList>
    </citation>
    <scope>NUCLEOTIDE SEQUENCE [LARGE SCALE GENOMIC DNA]</scope>
    <source>
        <strain evidence="9 10">MCA 4198</strain>
    </source>
</reference>
<organism evidence="9 10">
    <name type="scientific">Acaromyces ingoldii</name>
    <dbReference type="NCBI Taxonomy" id="215250"/>
    <lineage>
        <taxon>Eukaryota</taxon>
        <taxon>Fungi</taxon>
        <taxon>Dikarya</taxon>
        <taxon>Basidiomycota</taxon>
        <taxon>Ustilaginomycotina</taxon>
        <taxon>Exobasidiomycetes</taxon>
        <taxon>Exobasidiales</taxon>
        <taxon>Cryptobasidiaceae</taxon>
        <taxon>Acaromyces</taxon>
    </lineage>
</organism>
<dbReference type="InterPro" id="IPR032816">
    <property type="entry name" value="VTT_dom"/>
</dbReference>
<feature type="transmembrane region" description="Helical" evidence="7">
    <location>
        <begin position="515"/>
        <end position="534"/>
    </location>
</feature>
<keyword evidence="3" id="KW-0732">Signal</keyword>
<evidence type="ECO:0000313" key="9">
    <source>
        <dbReference type="EMBL" id="PWN91017.1"/>
    </source>
</evidence>
<feature type="compositionally biased region" description="Polar residues" evidence="6">
    <location>
        <begin position="161"/>
        <end position="170"/>
    </location>
</feature>
<keyword evidence="2 7" id="KW-0812">Transmembrane</keyword>
<dbReference type="GeneID" id="37043820"/>
<feature type="compositionally biased region" description="Acidic residues" evidence="6">
    <location>
        <begin position="828"/>
        <end position="843"/>
    </location>
</feature>
<feature type="region of interest" description="Disordered" evidence="6">
    <location>
        <begin position="227"/>
        <end position="281"/>
    </location>
</feature>
<feature type="region of interest" description="Disordered" evidence="6">
    <location>
        <begin position="349"/>
        <end position="399"/>
    </location>
</feature>
<evidence type="ECO:0000256" key="7">
    <source>
        <dbReference type="SAM" id="Phobius"/>
    </source>
</evidence>
<sequence length="997" mass="102556">MAPSFVSAHAFQQPVSPRLDGQASTSTARGTAEHDAAASSSSPLMAKSSSARSRTRSVGADAAYHQAYNDPNSSSSSSRHVHNQLPDRSRNLMTPDFTVEQYGSSGDGKRGSRVRSGSSSAALQAIGRGSEQPSDTGATASPSLSSSSPRRPRLSNHLRSFLTSFSGALPSSSSSSSMTTTVAEGKARTSGEHDSTIGGQASTERFQGLTASAASLAATGAPLAMPAARQAGPDGLYGLNDDSPPLTPTSERESSSDDYYQPASKRAYQTGGGSHANRHQWSAAQAAADAAALAATGANATTVAAGAADNRQQRPPMHLAMSTTASSSAASGRSSPLFASNLSAFSDGTFSPPTRPTSSSPVAKGGAAPGLLPSSHAPADCISPPTSPAPSQQQQQLLQDSNAPRSLIGLLSILAAKLASSLTTPAMPPLRPHVPALLLLATAFVGSTLVLILALSTLPLVLPGHITELTLSEIRDMSLSLRAYSRASPRAFVHTLAVLGYFFTWKQSFTIPGSLIMNVVFGAMYGTVMGTVYTSALTSLGGVFCYLLMAPLGPLIASMPGLHKPLDKMRGALSSGLSSSSARATGVARRASSVRRRRPRTAAASSSPSSSSFFNPSSSSTFRGAPPARRSSLQVKMAGRAAGIDGGSSIWSYLLVLRVLPIVPYGLMNIACAVLRVPLLPYAATLLVGSVPWNACTVQVGDLLVDVVEAIGSGAAAAAAPVLADSLDLGGFSDAASPNAAAAAAAIAAPSPRPQPLVAAAAEGGGARAIAAKVWSKEMMVKLALMSIVSLAPMLLQRYIKQRRAQQQQPHDGGDEADDIDGVYEDDEAADEADIEEEADAGDEMYANGGEDGDDEGENMAMLRTASPATMSSAIGAWISSSFVSSTMSPAMTTTTMSSPPPPPPVLYDEPPQSAKRLSAAWFDGPAPERAWSPVSSQVPGHGQQHARQGSASGLSRNGQWIIPPAPAQSPSPPPMRLPSLKRASIHQHHASASSIV</sequence>
<feature type="region of interest" description="Disordered" evidence="6">
    <location>
        <begin position="803"/>
        <end position="822"/>
    </location>
</feature>
<feature type="domain" description="VTT" evidence="8">
    <location>
        <begin position="651"/>
        <end position="702"/>
    </location>
</feature>
<evidence type="ECO:0000256" key="4">
    <source>
        <dbReference type="ARBA" id="ARBA00022989"/>
    </source>
</evidence>
<dbReference type="PANTHER" id="PTHR43220">
    <property type="match status" value="1"/>
</dbReference>
<evidence type="ECO:0000256" key="5">
    <source>
        <dbReference type="ARBA" id="ARBA00023136"/>
    </source>
</evidence>
<dbReference type="PANTHER" id="PTHR43220:SF21">
    <property type="entry name" value="TRANSMEMBRANE PROTEIN 41A"/>
    <property type="match status" value="1"/>
</dbReference>
<dbReference type="Pfam" id="PF09335">
    <property type="entry name" value="VTT_dom"/>
    <property type="match status" value="1"/>
</dbReference>
<feature type="transmembrane region" description="Helical" evidence="7">
    <location>
        <begin position="540"/>
        <end position="562"/>
    </location>
</feature>
<dbReference type="GO" id="GO:0016020">
    <property type="term" value="C:membrane"/>
    <property type="evidence" value="ECO:0007669"/>
    <property type="project" value="UniProtKB-SubCell"/>
</dbReference>
<feature type="compositionally biased region" description="Polar residues" evidence="6">
    <location>
        <begin position="946"/>
        <end position="959"/>
    </location>
</feature>
<evidence type="ECO:0000259" key="8">
    <source>
        <dbReference type="Pfam" id="PF09335"/>
    </source>
</evidence>
<dbReference type="Proteomes" id="UP000245768">
    <property type="component" value="Unassembled WGS sequence"/>
</dbReference>
<dbReference type="InterPro" id="IPR045014">
    <property type="entry name" value="TM41A/B"/>
</dbReference>
<dbReference type="RefSeq" id="XP_025378215.1">
    <property type="nucleotide sequence ID" value="XM_025521904.1"/>
</dbReference>
<feature type="region of interest" description="Disordered" evidence="6">
    <location>
        <begin position="574"/>
        <end position="628"/>
    </location>
</feature>
<keyword evidence="4 7" id="KW-1133">Transmembrane helix</keyword>
<feature type="compositionally biased region" description="Polar residues" evidence="6">
    <location>
        <begin position="131"/>
        <end position="140"/>
    </location>
</feature>
<feature type="transmembrane region" description="Helical" evidence="7">
    <location>
        <begin position="436"/>
        <end position="462"/>
    </location>
</feature>
<dbReference type="InParanoid" id="A0A316YNR2"/>
<evidence type="ECO:0000313" key="10">
    <source>
        <dbReference type="Proteomes" id="UP000245768"/>
    </source>
</evidence>